<evidence type="ECO:0000313" key="5">
    <source>
        <dbReference type="Proteomes" id="UP000236151"/>
    </source>
</evidence>
<keyword evidence="5" id="KW-1185">Reference proteome</keyword>
<proteinExistence type="predicted"/>
<dbReference type="InterPro" id="IPR000485">
    <property type="entry name" value="AsnC-type_HTH_dom"/>
</dbReference>
<dbReference type="PRINTS" id="PR00033">
    <property type="entry name" value="HTHASNC"/>
</dbReference>
<dbReference type="PANTHER" id="PTHR30363">
    <property type="entry name" value="HTH-TYPE TRANSCRIPTIONAL REGULATOR SRLR-RELATED"/>
    <property type="match status" value="1"/>
</dbReference>
<dbReference type="PROSITE" id="PS51000">
    <property type="entry name" value="HTH_DEOR_2"/>
    <property type="match status" value="1"/>
</dbReference>
<dbReference type="SUPFAM" id="SSF46785">
    <property type="entry name" value="Winged helix' DNA-binding domain"/>
    <property type="match status" value="1"/>
</dbReference>
<dbReference type="SUPFAM" id="SSF100950">
    <property type="entry name" value="NagB/RpiA/CoA transferase-like"/>
    <property type="match status" value="1"/>
</dbReference>
<protein>
    <recommendedName>
        <fullName evidence="3">HTH deoR-type domain-containing protein</fullName>
    </recommendedName>
</protein>
<evidence type="ECO:0000259" key="3">
    <source>
        <dbReference type="PROSITE" id="PS51000"/>
    </source>
</evidence>
<dbReference type="SMART" id="SM01134">
    <property type="entry name" value="DeoRC"/>
    <property type="match status" value="1"/>
</dbReference>
<organism evidence="4 5">
    <name type="scientific">Clostridium thermosuccinogenes</name>
    <dbReference type="NCBI Taxonomy" id="84032"/>
    <lineage>
        <taxon>Bacteria</taxon>
        <taxon>Bacillati</taxon>
        <taxon>Bacillota</taxon>
        <taxon>Clostridia</taxon>
        <taxon>Eubacteriales</taxon>
        <taxon>Clostridiaceae</taxon>
        <taxon>Clostridium</taxon>
    </lineage>
</organism>
<dbReference type="InterPro" id="IPR001034">
    <property type="entry name" value="DeoR_HTH"/>
</dbReference>
<dbReference type="InterPro" id="IPR014036">
    <property type="entry name" value="DeoR-like_C"/>
</dbReference>
<dbReference type="InterPro" id="IPR036390">
    <property type="entry name" value="WH_DNA-bd_sf"/>
</dbReference>
<dbReference type="Gene3D" id="1.10.10.10">
    <property type="entry name" value="Winged helix-like DNA-binding domain superfamily/Winged helix DNA-binding domain"/>
    <property type="match status" value="1"/>
</dbReference>
<name>A0A2K2FKJ4_9CLOT</name>
<dbReference type="GO" id="GO:0003700">
    <property type="term" value="F:DNA-binding transcription factor activity"/>
    <property type="evidence" value="ECO:0007669"/>
    <property type="project" value="InterPro"/>
</dbReference>
<dbReference type="Pfam" id="PF08220">
    <property type="entry name" value="HTH_DeoR"/>
    <property type="match status" value="1"/>
</dbReference>
<evidence type="ECO:0000313" key="4">
    <source>
        <dbReference type="EMBL" id="PNT99303.1"/>
    </source>
</evidence>
<sequence length="275" mass="30866">MNSVDTDYLNNKKGEDSMFIEERHRAILDIISTKGRISIAEIQEKFNISDDSARRDLRILEEKGLLKRTHGGAIPVRQVAFGKPPKTTCKDITEVKENYLAIAKKAVSMIKDNDVVFIMQATVGYFMAQNLPDNIRIRVVTNSIIIAEELRKKDNISVILLGGEMDNKGTCYDAFAIDMIRRLRFDKSFITAACISPKFGLSIQKSQAIGFWNAVIDSSKETIGLFPTEKIGFESVVSICPANRLDILVTDWDAPEEDLKAFDEQGIKIVVVDKE</sequence>
<dbReference type="InterPro" id="IPR050313">
    <property type="entry name" value="Carb_Metab_HTH_regulators"/>
</dbReference>
<dbReference type="Proteomes" id="UP000236151">
    <property type="component" value="Unassembled WGS sequence"/>
</dbReference>
<dbReference type="GO" id="GO:0043565">
    <property type="term" value="F:sequence-specific DNA binding"/>
    <property type="evidence" value="ECO:0007669"/>
    <property type="project" value="InterPro"/>
</dbReference>
<dbReference type="Pfam" id="PF00455">
    <property type="entry name" value="DeoRC"/>
    <property type="match status" value="1"/>
</dbReference>
<keyword evidence="1" id="KW-0805">Transcription regulation</keyword>
<dbReference type="PRINTS" id="PR00037">
    <property type="entry name" value="HTHLACR"/>
</dbReference>
<reference evidence="4 5" key="1">
    <citation type="submission" date="2017-06" db="EMBL/GenBank/DDBJ databases">
        <title>Investigating the central metabolism of Clostridium thermosuccinogenes.</title>
        <authorList>
            <person name="Koendjbiharie J.G."/>
            <person name="van Kranenburg R."/>
        </authorList>
    </citation>
    <scope>NUCLEOTIDE SEQUENCE [LARGE SCALE GENOMIC DNA]</scope>
    <source>
        <strain evidence="4 5">DSM 5806</strain>
    </source>
</reference>
<evidence type="ECO:0000256" key="2">
    <source>
        <dbReference type="ARBA" id="ARBA00023163"/>
    </source>
</evidence>
<dbReference type="InterPro" id="IPR037171">
    <property type="entry name" value="NagB/RpiA_transferase-like"/>
</dbReference>
<accession>A0A2K2FKJ4</accession>
<evidence type="ECO:0000256" key="1">
    <source>
        <dbReference type="ARBA" id="ARBA00023015"/>
    </source>
</evidence>
<dbReference type="CDD" id="cd00090">
    <property type="entry name" value="HTH_ARSR"/>
    <property type="match status" value="1"/>
</dbReference>
<keyword evidence="2" id="KW-0804">Transcription</keyword>
<dbReference type="InterPro" id="IPR036388">
    <property type="entry name" value="WH-like_DNA-bd_sf"/>
</dbReference>
<comment type="caution">
    <text evidence="4">The sequence shown here is derived from an EMBL/GenBank/DDBJ whole genome shotgun (WGS) entry which is preliminary data.</text>
</comment>
<dbReference type="InterPro" id="IPR011991">
    <property type="entry name" value="ArsR-like_HTH"/>
</dbReference>
<dbReference type="SMART" id="SM00420">
    <property type="entry name" value="HTH_DEOR"/>
    <property type="match status" value="1"/>
</dbReference>
<dbReference type="KEGG" id="cthd:CDO33_15105"/>
<feature type="domain" description="HTH deoR-type" evidence="3">
    <location>
        <begin position="20"/>
        <end position="75"/>
    </location>
</feature>
<dbReference type="PANTHER" id="PTHR30363:SF51">
    <property type="entry name" value="HTH-TYPE TRANSCRIPTIONAL REPRESSOR GLCR"/>
    <property type="match status" value="1"/>
</dbReference>
<dbReference type="EMBL" id="NIOJ01000019">
    <property type="protein sequence ID" value="PNT99303.1"/>
    <property type="molecule type" value="Genomic_DNA"/>
</dbReference>
<gene>
    <name evidence="4" type="ORF">CDQ84_08800</name>
</gene>
<dbReference type="AlphaFoldDB" id="A0A2K2FKJ4"/>